<proteinExistence type="inferred from homology"/>
<comment type="subcellular location">
    <subcellularLocation>
        <location evidence="1">Cell membrane</location>
        <topology evidence="1">Multi-pass membrane protein</topology>
    </subcellularLocation>
</comment>
<protein>
    <submittedName>
        <fullName evidence="8">Permease</fullName>
    </submittedName>
</protein>
<organism evidence="8 9">
    <name type="scientific">Alkalicella caledoniensis</name>
    <dbReference type="NCBI Taxonomy" id="2731377"/>
    <lineage>
        <taxon>Bacteria</taxon>
        <taxon>Bacillati</taxon>
        <taxon>Bacillota</taxon>
        <taxon>Clostridia</taxon>
        <taxon>Eubacteriales</taxon>
        <taxon>Proteinivoracaceae</taxon>
        <taxon>Alkalicella</taxon>
    </lineage>
</organism>
<dbReference type="GO" id="GO:0005886">
    <property type="term" value="C:plasma membrane"/>
    <property type="evidence" value="ECO:0007669"/>
    <property type="project" value="UniProtKB-SubCell"/>
</dbReference>
<evidence type="ECO:0000256" key="6">
    <source>
        <dbReference type="ARBA" id="ARBA00023136"/>
    </source>
</evidence>
<feature type="transmembrane region" description="Helical" evidence="7">
    <location>
        <begin position="71"/>
        <end position="94"/>
    </location>
</feature>
<dbReference type="InterPro" id="IPR005524">
    <property type="entry name" value="DUF318"/>
</dbReference>
<evidence type="ECO:0000256" key="3">
    <source>
        <dbReference type="ARBA" id="ARBA00022475"/>
    </source>
</evidence>
<dbReference type="EMBL" id="CP058559">
    <property type="protein sequence ID" value="QNO14666.1"/>
    <property type="molecule type" value="Genomic_DNA"/>
</dbReference>
<accession>A0A7G9W7K4</accession>
<dbReference type="PANTHER" id="PTHR34184">
    <property type="entry name" value="UPF0718 PROTEIN YCGR"/>
    <property type="match status" value="1"/>
</dbReference>
<dbReference type="AlphaFoldDB" id="A0A7G9W7K4"/>
<evidence type="ECO:0000313" key="9">
    <source>
        <dbReference type="Proteomes" id="UP000516160"/>
    </source>
</evidence>
<dbReference type="RefSeq" id="WP_213168548.1">
    <property type="nucleotide sequence ID" value="NZ_CP058559.1"/>
</dbReference>
<keyword evidence="3" id="KW-1003">Cell membrane</keyword>
<evidence type="ECO:0000256" key="2">
    <source>
        <dbReference type="ARBA" id="ARBA00006386"/>
    </source>
</evidence>
<evidence type="ECO:0000313" key="8">
    <source>
        <dbReference type="EMBL" id="QNO14666.1"/>
    </source>
</evidence>
<evidence type="ECO:0000256" key="4">
    <source>
        <dbReference type="ARBA" id="ARBA00022692"/>
    </source>
</evidence>
<feature type="transmembrane region" description="Helical" evidence="7">
    <location>
        <begin position="286"/>
        <end position="304"/>
    </location>
</feature>
<reference evidence="8 9" key="1">
    <citation type="submission" date="2020-07" db="EMBL/GenBank/DDBJ databases">
        <title>Alkalicella. sp. LB2 genome.</title>
        <authorList>
            <person name="Postec A."/>
            <person name="Quemeneur M."/>
        </authorList>
    </citation>
    <scope>NUCLEOTIDE SEQUENCE [LARGE SCALE GENOMIC DNA]</scope>
    <source>
        <strain evidence="8 9">LB2</strain>
    </source>
</reference>
<evidence type="ECO:0000256" key="1">
    <source>
        <dbReference type="ARBA" id="ARBA00004651"/>
    </source>
</evidence>
<feature type="transmembrane region" description="Helical" evidence="7">
    <location>
        <begin position="258"/>
        <end position="280"/>
    </location>
</feature>
<evidence type="ECO:0000256" key="7">
    <source>
        <dbReference type="SAM" id="Phobius"/>
    </source>
</evidence>
<keyword evidence="9" id="KW-1185">Reference proteome</keyword>
<gene>
    <name evidence="8" type="ORF">HYG86_07630</name>
</gene>
<comment type="similarity">
    <text evidence="2">Belongs to the UPF0718 family.</text>
</comment>
<dbReference type="InterPro" id="IPR052923">
    <property type="entry name" value="UPF0718"/>
</dbReference>
<dbReference type="KEGG" id="acae:HYG86_07630"/>
<dbReference type="PANTHER" id="PTHR34184:SF4">
    <property type="entry name" value="UPF0718 PROTEIN YCGR"/>
    <property type="match status" value="1"/>
</dbReference>
<feature type="transmembrane region" description="Helical" evidence="7">
    <location>
        <begin position="186"/>
        <end position="205"/>
    </location>
</feature>
<feature type="transmembrane region" description="Helical" evidence="7">
    <location>
        <begin position="114"/>
        <end position="136"/>
    </location>
</feature>
<dbReference type="Proteomes" id="UP000516160">
    <property type="component" value="Chromosome"/>
</dbReference>
<keyword evidence="4 7" id="KW-0812">Transmembrane</keyword>
<evidence type="ECO:0000256" key="5">
    <source>
        <dbReference type="ARBA" id="ARBA00022989"/>
    </source>
</evidence>
<keyword evidence="6 7" id="KW-0472">Membrane</keyword>
<feature type="transmembrane region" description="Helical" evidence="7">
    <location>
        <begin position="225"/>
        <end position="246"/>
    </location>
</feature>
<dbReference type="Pfam" id="PF03773">
    <property type="entry name" value="ArsP_1"/>
    <property type="match status" value="1"/>
</dbReference>
<name>A0A7G9W7K4_ALKCA</name>
<sequence>MLEDLKYIIDFMYTNVKGMLIFFSFGIGIAAAIKTFKLDRFLGRSLENKKYTAIPIATAAGSFSPLCSCGVIPAIAALLASGIPLAPIMAFWIASPLMNPETFVLTYGVLGEGLAIARLLTTISLGLVAGYLTLYLSNKGYLDNQILKDFGNNQTAATEDLIEENLTKGQLLTVRGFQFLINFKDMAIFVGKYMLVAFLLEALIVRYVSMDWVGSLLGRNNPFGPIIAALIGVPAYTSSISAIPLIRGFMELGMDKGTALAFMIGGAATSIPAMVAVFSIVKRKTFILYVTVSMVGAIVAGYIYRLF</sequence>
<feature type="transmembrane region" description="Helical" evidence="7">
    <location>
        <begin position="20"/>
        <end position="36"/>
    </location>
</feature>
<keyword evidence="5 7" id="KW-1133">Transmembrane helix</keyword>